<comment type="pathway">
    <text evidence="2">Glycan metabolism; pectin degradation; 2-dehydro-3-deoxy-D-gluconate from pectin: step 1/5.</text>
</comment>
<keyword evidence="6 11" id="KW-0732">Signal</keyword>
<feature type="domain" description="Pectinesterase catalytic" evidence="12">
    <location>
        <begin position="557"/>
        <end position="841"/>
    </location>
</feature>
<evidence type="ECO:0000256" key="10">
    <source>
        <dbReference type="SAM" id="MobiDB-lite"/>
    </source>
</evidence>
<dbReference type="GO" id="GO:0030599">
    <property type="term" value="F:pectinesterase activity"/>
    <property type="evidence" value="ECO:0007669"/>
    <property type="project" value="UniProtKB-EC"/>
</dbReference>
<dbReference type="EMBL" id="JAGSXJ010000015">
    <property type="protein sequence ID" value="KAH6685445.1"/>
    <property type="molecule type" value="Genomic_DNA"/>
</dbReference>
<comment type="catalytic activity">
    <reaction evidence="9">
        <text>[(1-&gt;4)-alpha-D-galacturonosyl methyl ester](n) + n H2O = [(1-&gt;4)-alpha-D-galacturonosyl](n) + n methanol + n H(+)</text>
        <dbReference type="Rhea" id="RHEA:22380"/>
        <dbReference type="Rhea" id="RHEA-COMP:14570"/>
        <dbReference type="Rhea" id="RHEA-COMP:14573"/>
        <dbReference type="ChEBI" id="CHEBI:15377"/>
        <dbReference type="ChEBI" id="CHEBI:15378"/>
        <dbReference type="ChEBI" id="CHEBI:17790"/>
        <dbReference type="ChEBI" id="CHEBI:140522"/>
        <dbReference type="ChEBI" id="CHEBI:140523"/>
        <dbReference type="EC" id="3.1.1.11"/>
    </reaction>
</comment>
<gene>
    <name evidence="13" type="ORF">F5X68DRAFT_241656</name>
</gene>
<keyword evidence="5" id="KW-0964">Secreted</keyword>
<reference evidence="13" key="1">
    <citation type="journal article" date="2021" name="Nat. Commun.">
        <title>Genetic determinants of endophytism in the Arabidopsis root mycobiome.</title>
        <authorList>
            <person name="Mesny F."/>
            <person name="Miyauchi S."/>
            <person name="Thiergart T."/>
            <person name="Pickel B."/>
            <person name="Atanasova L."/>
            <person name="Karlsson M."/>
            <person name="Huettel B."/>
            <person name="Barry K.W."/>
            <person name="Haridas S."/>
            <person name="Chen C."/>
            <person name="Bauer D."/>
            <person name="Andreopoulos W."/>
            <person name="Pangilinan J."/>
            <person name="LaButti K."/>
            <person name="Riley R."/>
            <person name="Lipzen A."/>
            <person name="Clum A."/>
            <person name="Drula E."/>
            <person name="Henrissat B."/>
            <person name="Kohler A."/>
            <person name="Grigoriev I.V."/>
            <person name="Martin F.M."/>
            <person name="Hacquard S."/>
        </authorList>
    </citation>
    <scope>NUCLEOTIDE SEQUENCE</scope>
    <source>
        <strain evidence="13">MPI-SDFR-AT-0117</strain>
    </source>
</reference>
<dbReference type="GO" id="GO:0016829">
    <property type="term" value="F:lyase activity"/>
    <property type="evidence" value="ECO:0007669"/>
    <property type="project" value="UniProtKB-KW"/>
</dbReference>
<evidence type="ECO:0000256" key="9">
    <source>
        <dbReference type="ARBA" id="ARBA00047928"/>
    </source>
</evidence>
<evidence type="ECO:0000256" key="8">
    <source>
        <dbReference type="ARBA" id="ARBA00023085"/>
    </source>
</evidence>
<dbReference type="Proteomes" id="UP000770015">
    <property type="component" value="Unassembled WGS sequence"/>
</dbReference>
<comment type="caution">
    <text evidence="13">The sequence shown here is derived from an EMBL/GenBank/DDBJ whole genome shotgun (WGS) entry which is preliminary data.</text>
</comment>
<feature type="domain" description="Pectinesterase catalytic" evidence="12">
    <location>
        <begin position="1244"/>
        <end position="1529"/>
    </location>
</feature>
<evidence type="ECO:0000259" key="12">
    <source>
        <dbReference type="Pfam" id="PF01095"/>
    </source>
</evidence>
<evidence type="ECO:0000256" key="1">
    <source>
        <dbReference type="ARBA" id="ARBA00004613"/>
    </source>
</evidence>
<evidence type="ECO:0000256" key="3">
    <source>
        <dbReference type="ARBA" id="ARBA00008891"/>
    </source>
</evidence>
<dbReference type="SUPFAM" id="SSF51126">
    <property type="entry name" value="Pectin lyase-like"/>
    <property type="match status" value="5"/>
</dbReference>
<sequence length="2370" mass="246510">MAKLISLLLLGLCGWSAAQEGAQTTYITVIAANPACGGAPATSFPTSLASLVSISSSTPSTSSTLSQDLSTSTADSTTVLPANTPSAVTVASDGSGQYTNINSAIAFAQANAVPTVTVKAGTYTETISIVATATVTIVGETATTGNSYSDNLVTITNGGGTAAPVTFGTSTSKGVTWKNLNFVNSNAASAAGIIFLRGSRNAFYSCQFTAASQVGFTGSQAAGLISDSYIEAADKNFYSFGSLYVYKSTITATNNNALLVYNKGALDTTGKQYNSTIVFDTCQVIQKPGKTNTNVYLAAANDAGSVVVYRDTSIASNVAGTGVYVDAKTQDARNTYIESGTTGAGSYSNKVAARSAYVSFVTDVAALASYDISVFFSRVFPTVAVTNVDWIDASVLALIKRSSSASASTSASTSSSSTSSSSSSLSSASTSSQDSSTSSASSVASTSSASTSESSTASTASTDSSSTSDSSIASSSTASSSTASSSTASSSTASSTAASSTVVDSSTSAVATTSDAASTTDASTSSAAAATTSSSPACLPSGIPSTAFIVGAAGSSCATHNSIAAAIAALPADTTTQYIYILAGTYNEKASLVRTGSTILRGETDNALSSSSNKVTIQNASAVLSSAGGSAGTATFSANKYEAKLVSFYNINFENSYPAQTNYIALAAYSKGTKVAFYSCNVKSSQGSLYLDYGNVFFSGGRIEGTTDFVWGIGAGYFYNSVIVSTDTAVGTTIAAQRYQNAYGGSQLVFDGCAVVASSRTVPQQSVYLGRDYSTNATVAFLNSYLDGHINTAGWKIGSAATFIGTFAEANNTGPGASTTGRPSTVKIISDTSAYTVKKVLADDTWLDSAAIAPQLAWPDSVYAVVSTSTSAAATTTSATQTDSTIATTTTSSTSNTFTVAPLPATGEFGSISSAVAALPADGKEYTIFIKAGTYEEQVSITRRGKVTLRGETTFKNDFTKNSVLVNFSRGVSTSLGRNEETPVMNWKNTAGDGLALYNINFTNTYPQQSSTAALAGDFFGTNMAAYGCAFDGFQDTLLVNQGVQVFSNSYIEGSVDFIWGYSKAYFHQCYVASNTPRTYITAQNRPSASWAGGFVFDKSVITYTSSFGSDFGNTFLGRPWSQYAITVYLNSFLDKHISPAGWSVWQSSNPQTANVLFGEYNNVGPGNWSDSRASFATKLTEAQAAQYSFENFIGGSWIDTEAFGYTPSYSLTGPDASSEPTVPTTPVVLTHPSSGTVPPAGAVLVAADGSISGAFTSLTAALASLPSDSTSQIIFIYPGTYNEQVPSINRPGPVMIIGYTADEPGKGYKNNQVTITQSRGLSVSPAPVGHSNAETATIATASSKISWYNVNLVNSDNLDGAIPSYVTLAASVYGDKIGFYGCSFVGWQDTLLTGATAGMQYYESCYIDGAIDFIWGYSKAYFKGCTIAAKRAKSAITAHSRSSLTATGGYIFDQCLFTEAPTATVDLKGLVYLGRPYSKYALVVIKNSHLTDVIQPAGWKIWSTTDPRTDFITFAEYNNIGPGSWENNVAARQAFQNCTLLTSDEYPLSKVMSSTDWIDLTYWDKIQTPEPAVVPVVPTTPTVYDGTKPPAGALVVSKTPIEGQATYDTIQAALNALPASNKIVGTVFIYPGTYNEQLILAKAGTTILLGYSSASGDCSQNQVTINFNKGIDTQADASNSDSATVYATGNYLQAVNINFANTFGTATNFASLGFGVKSSKYASLYGCQVYGNQDSLLINGFFFASNSYIEGNIDMIWGSGAGYFLNSTIAPNRDGIALTANKRATNTTAAGFVFDQCTITPAKSAKYSSISLGRPWNLYARVAYVDSYLDSSVKAAGWDQWTKSDPRTAEVVFGEFANDGPGSGLSSRASFATKLTAETAAQFELANFFAATSWINMTLVSAVPFKAGAVVLPAATSTTAVATSTSSMTSSSVPPTTTTVFTTRVSTLKETLITSVQGLDVIVTQKSTLTINAATTITPPAETRTSVITSTTVQVATVQEPDTTVTQKTTTTVQVGTTITPAPVVTTSTSVATSTRTEVVTQQAQTRTITSTTITTRWATSTPKIATTTQVIRTTLLSTKTTTPKPVTVRKTDTQTIGDGTATTITAKALTTTATVFVTTTRAVKKTTTIKCISTNGPTKRSLEEVDISDIGLAAAYLEARAVGDKTVTVTVISTFSTFVKTSTVTIPGSTSTSELLTTKTEGKPVTLKPSTVVETTFSVQTRPSTTTLAGKTSTTVATAVVSAGKTTTLKPATQSVIVQSTTTVVVKSTTKLATSTQNVVETQTRVSTSVLPQQTNTVTRLESSAKTVTVVLPVTTATILTTVRSTVKPSATVTNRSTVTKTKTSEINKTTTTWVTKTSKGAKTCTAA</sequence>
<dbReference type="FunFam" id="2.160.20.10:FF:000014">
    <property type="entry name" value="Pectinesterase"/>
    <property type="match status" value="3"/>
</dbReference>
<feature type="domain" description="Pectinesterase catalytic" evidence="12">
    <location>
        <begin position="1603"/>
        <end position="1890"/>
    </location>
</feature>
<evidence type="ECO:0000256" key="7">
    <source>
        <dbReference type="ARBA" id="ARBA00022801"/>
    </source>
</evidence>
<organism evidence="13 14">
    <name type="scientific">Plectosphaerella plurivora</name>
    <dbReference type="NCBI Taxonomy" id="936078"/>
    <lineage>
        <taxon>Eukaryota</taxon>
        <taxon>Fungi</taxon>
        <taxon>Dikarya</taxon>
        <taxon>Ascomycota</taxon>
        <taxon>Pezizomycotina</taxon>
        <taxon>Sordariomycetes</taxon>
        <taxon>Hypocreomycetidae</taxon>
        <taxon>Glomerellales</taxon>
        <taxon>Plectosphaerellaceae</taxon>
        <taxon>Plectosphaerella</taxon>
    </lineage>
</organism>
<keyword evidence="8" id="KW-0063">Aspartyl esterase</keyword>
<feature type="signal peptide" evidence="11">
    <location>
        <begin position="1"/>
        <end position="18"/>
    </location>
</feature>
<evidence type="ECO:0000256" key="6">
    <source>
        <dbReference type="ARBA" id="ARBA00022729"/>
    </source>
</evidence>
<evidence type="ECO:0000313" key="13">
    <source>
        <dbReference type="EMBL" id="KAH6685445.1"/>
    </source>
</evidence>
<accession>A0A9P9ABD6</accession>
<evidence type="ECO:0000256" key="5">
    <source>
        <dbReference type="ARBA" id="ARBA00022525"/>
    </source>
</evidence>
<evidence type="ECO:0000313" key="14">
    <source>
        <dbReference type="Proteomes" id="UP000770015"/>
    </source>
</evidence>
<dbReference type="InterPro" id="IPR012334">
    <property type="entry name" value="Pectin_lyas_fold"/>
</dbReference>
<feature type="domain" description="Pectinesterase catalytic" evidence="12">
    <location>
        <begin position="905"/>
        <end position="1196"/>
    </location>
</feature>
<comment type="subcellular location">
    <subcellularLocation>
        <location evidence="1">Secreted</location>
    </subcellularLocation>
</comment>
<dbReference type="PANTHER" id="PTHR31321">
    <property type="entry name" value="ACYL-COA THIOESTER HYDROLASE YBHC-RELATED"/>
    <property type="match status" value="1"/>
</dbReference>
<feature type="chain" id="PRO_5040508960" description="pectinesterase" evidence="11">
    <location>
        <begin position="19"/>
        <end position="2370"/>
    </location>
</feature>
<keyword evidence="7" id="KW-0378">Hydrolase</keyword>
<dbReference type="InterPro" id="IPR000070">
    <property type="entry name" value="Pectinesterase_cat"/>
</dbReference>
<dbReference type="Gene3D" id="2.160.20.10">
    <property type="entry name" value="Single-stranded right-handed beta-helix, Pectin lyase-like"/>
    <property type="match status" value="5"/>
</dbReference>
<keyword evidence="13" id="KW-0456">Lyase</keyword>
<dbReference type="GO" id="GO:0005576">
    <property type="term" value="C:extracellular region"/>
    <property type="evidence" value="ECO:0007669"/>
    <property type="project" value="UniProtKB-SubCell"/>
</dbReference>
<name>A0A9P9ABD6_9PEZI</name>
<evidence type="ECO:0000256" key="11">
    <source>
        <dbReference type="SAM" id="SignalP"/>
    </source>
</evidence>
<dbReference type="GO" id="GO:0045490">
    <property type="term" value="P:pectin catabolic process"/>
    <property type="evidence" value="ECO:0007669"/>
    <property type="project" value="TreeGrafter"/>
</dbReference>
<dbReference type="EC" id="3.1.1.11" evidence="4"/>
<dbReference type="Pfam" id="PF01095">
    <property type="entry name" value="Pectinesterase"/>
    <property type="match status" value="4"/>
</dbReference>
<comment type="similarity">
    <text evidence="3">Belongs to the pectinesterase family.</text>
</comment>
<dbReference type="InterPro" id="IPR011050">
    <property type="entry name" value="Pectin_lyase_fold/virulence"/>
</dbReference>
<dbReference type="OrthoDB" id="2019149at2759"/>
<protein>
    <recommendedName>
        <fullName evidence="4">pectinesterase</fullName>
        <ecNumber evidence="4">3.1.1.11</ecNumber>
    </recommendedName>
</protein>
<evidence type="ECO:0000256" key="2">
    <source>
        <dbReference type="ARBA" id="ARBA00005184"/>
    </source>
</evidence>
<evidence type="ECO:0000256" key="4">
    <source>
        <dbReference type="ARBA" id="ARBA00013229"/>
    </source>
</evidence>
<feature type="region of interest" description="Disordered" evidence="10">
    <location>
        <begin position="407"/>
        <end position="492"/>
    </location>
</feature>
<proteinExistence type="inferred from homology"/>
<keyword evidence="14" id="KW-1185">Reference proteome</keyword>
<dbReference type="PANTHER" id="PTHR31321:SF58">
    <property type="entry name" value="METHYLESTERASE, PUTATIVE-RELATED"/>
    <property type="match status" value="1"/>
</dbReference>
<dbReference type="GO" id="GO:0042545">
    <property type="term" value="P:cell wall modification"/>
    <property type="evidence" value="ECO:0007669"/>
    <property type="project" value="InterPro"/>
</dbReference>